<comment type="similarity">
    <text evidence="2">Belongs to the TMEM135 family.</text>
</comment>
<accession>A0A834KTN1</accession>
<keyword evidence="5 6" id="KW-0472">Membrane</keyword>
<proteinExistence type="inferred from homology"/>
<dbReference type="GO" id="GO:0012505">
    <property type="term" value="C:endomembrane system"/>
    <property type="evidence" value="ECO:0007669"/>
    <property type="project" value="UniProtKB-SubCell"/>
</dbReference>
<feature type="transmembrane region" description="Helical" evidence="6">
    <location>
        <begin position="62"/>
        <end position="86"/>
    </location>
</feature>
<evidence type="ECO:0000313" key="8">
    <source>
        <dbReference type="EMBL" id="KAF7411837.1"/>
    </source>
</evidence>
<keyword evidence="9" id="KW-1185">Reference proteome</keyword>
<dbReference type="PANTHER" id="PTHR12459:SF15">
    <property type="entry name" value="TRANSMEMBRANE PROTEIN 135"/>
    <property type="match status" value="1"/>
</dbReference>
<comment type="caution">
    <text evidence="8">The sequence shown here is derived from an EMBL/GenBank/DDBJ whole genome shotgun (WGS) entry which is preliminary data.</text>
</comment>
<keyword evidence="3 6" id="KW-0812">Transmembrane</keyword>
<sequence>MPANLSKFIKTSCKEYTHWWTNSCISASMGLGLDCLQESLKIYSTVYIVTLLMKRKKPTKDVILQTILGILQSSAFLSCSACNYSLNICVLRRILGCMNIITVSFLPSFLSSIAAILIEKPSRRTLLCLYVSNVATETLFNMGVWRGYYRSIPYGQVYIFALSIAVLLYFYRSRHARQDSIYKLIRFIIGPYEQTENFGKRNENFRTISSTQPLESRTSNLLEGRSKRHNFNIIWKSFEAYKQIINNLKNRTRHSSCPHPHSCVYYVLTSGAQLFSYGYGMQAAIQLIFQNRRIFTQSKNIKKILFKKEYLKLAVFLGGFTTLYKFASCSLRRIYNKDSPKFAIPAGLIASTAFIAFPNNTLALYLMWKVLHLIWIDGIEKEILPDVKWFVIFLYSFSTAVLFHAAILEPQNLRSSYWKFLYNVSGGRIASISRLPLEPFGLNTYKSLQEVLVRTNTTDKHVYSF</sequence>
<evidence type="ECO:0000313" key="9">
    <source>
        <dbReference type="Proteomes" id="UP000614350"/>
    </source>
</evidence>
<feature type="transmembrane region" description="Helical" evidence="6">
    <location>
        <begin position="310"/>
        <end position="327"/>
    </location>
</feature>
<dbReference type="Proteomes" id="UP000614350">
    <property type="component" value="Unassembled WGS sequence"/>
</dbReference>
<keyword evidence="4 6" id="KW-1133">Transmembrane helix</keyword>
<feature type="transmembrane region" description="Helical" evidence="6">
    <location>
        <begin position="347"/>
        <end position="368"/>
    </location>
</feature>
<evidence type="ECO:0000256" key="6">
    <source>
        <dbReference type="SAM" id="Phobius"/>
    </source>
</evidence>
<protein>
    <recommendedName>
        <fullName evidence="7">Transmembrane protein 135 N-terminal domain-containing protein</fullName>
    </recommendedName>
</protein>
<evidence type="ECO:0000256" key="3">
    <source>
        <dbReference type="ARBA" id="ARBA00022692"/>
    </source>
</evidence>
<reference evidence="8" key="1">
    <citation type="journal article" date="2020" name="G3 (Bethesda)">
        <title>High-Quality Assemblies for Three Invasive Social Wasps from the &lt;i&gt;Vespula&lt;/i&gt; Genus.</title>
        <authorList>
            <person name="Harrop T.W.R."/>
            <person name="Guhlin J."/>
            <person name="McLaughlin G.M."/>
            <person name="Permina E."/>
            <person name="Stockwell P."/>
            <person name="Gilligan J."/>
            <person name="Le Lec M.F."/>
            <person name="Gruber M.A.M."/>
            <person name="Quinn O."/>
            <person name="Lovegrove M."/>
            <person name="Duncan E.J."/>
            <person name="Remnant E.J."/>
            <person name="Van Eeckhoven J."/>
            <person name="Graham B."/>
            <person name="Knapp R.A."/>
            <person name="Langford K.W."/>
            <person name="Kronenberg Z."/>
            <person name="Press M.O."/>
            <person name="Eacker S.M."/>
            <person name="Wilson-Rankin E.E."/>
            <person name="Purcell J."/>
            <person name="Lester P.J."/>
            <person name="Dearden P.K."/>
        </authorList>
    </citation>
    <scope>NUCLEOTIDE SEQUENCE</scope>
    <source>
        <strain evidence="8">Marl-1</strain>
    </source>
</reference>
<organism evidence="8 9">
    <name type="scientific">Vespula vulgaris</name>
    <name type="common">Yellow jacket</name>
    <name type="synonym">Wasp</name>
    <dbReference type="NCBI Taxonomy" id="7454"/>
    <lineage>
        <taxon>Eukaryota</taxon>
        <taxon>Metazoa</taxon>
        <taxon>Ecdysozoa</taxon>
        <taxon>Arthropoda</taxon>
        <taxon>Hexapoda</taxon>
        <taxon>Insecta</taxon>
        <taxon>Pterygota</taxon>
        <taxon>Neoptera</taxon>
        <taxon>Endopterygota</taxon>
        <taxon>Hymenoptera</taxon>
        <taxon>Apocrita</taxon>
        <taxon>Aculeata</taxon>
        <taxon>Vespoidea</taxon>
        <taxon>Vespidae</taxon>
        <taxon>Vespinae</taxon>
        <taxon>Vespula</taxon>
    </lineage>
</organism>
<gene>
    <name evidence="8" type="ORF">HZH66_000733</name>
</gene>
<feature type="domain" description="Transmembrane protein 135 N-terminal" evidence="7">
    <location>
        <begin position="12"/>
        <end position="144"/>
    </location>
</feature>
<evidence type="ECO:0000256" key="1">
    <source>
        <dbReference type="ARBA" id="ARBA00004127"/>
    </source>
</evidence>
<evidence type="ECO:0000256" key="4">
    <source>
        <dbReference type="ARBA" id="ARBA00022989"/>
    </source>
</evidence>
<comment type="subcellular location">
    <subcellularLocation>
        <location evidence="1">Endomembrane system</location>
        <topology evidence="1">Multi-pass membrane protein</topology>
    </subcellularLocation>
</comment>
<evidence type="ECO:0000256" key="5">
    <source>
        <dbReference type="ARBA" id="ARBA00023136"/>
    </source>
</evidence>
<evidence type="ECO:0000259" key="7">
    <source>
        <dbReference type="Pfam" id="PF15982"/>
    </source>
</evidence>
<feature type="transmembrane region" description="Helical" evidence="6">
    <location>
        <begin position="389"/>
        <end position="408"/>
    </location>
</feature>
<dbReference type="AlphaFoldDB" id="A0A834KTN1"/>
<name>A0A834KTN1_VESVU</name>
<dbReference type="EMBL" id="JACSEA010000001">
    <property type="protein sequence ID" value="KAF7411837.1"/>
    <property type="molecule type" value="Genomic_DNA"/>
</dbReference>
<dbReference type="InterPro" id="IPR031926">
    <property type="entry name" value="TMEM135_N"/>
</dbReference>
<feature type="transmembrane region" description="Helical" evidence="6">
    <location>
        <begin position="151"/>
        <end position="171"/>
    </location>
</feature>
<dbReference type="Pfam" id="PF15982">
    <property type="entry name" value="TMEM135_C_rich"/>
    <property type="match status" value="1"/>
</dbReference>
<feature type="transmembrane region" description="Helical" evidence="6">
    <location>
        <begin position="98"/>
        <end position="118"/>
    </location>
</feature>
<evidence type="ECO:0000256" key="2">
    <source>
        <dbReference type="ARBA" id="ARBA00008924"/>
    </source>
</evidence>
<dbReference type="InterPro" id="IPR026749">
    <property type="entry name" value="Tmem135"/>
</dbReference>
<dbReference type="PANTHER" id="PTHR12459">
    <property type="entry name" value="TRANSMEMBRANE PROTEIN 135-RELATED"/>
    <property type="match status" value="1"/>
</dbReference>